<feature type="signal peptide" evidence="2">
    <location>
        <begin position="1"/>
        <end position="24"/>
    </location>
</feature>
<keyword evidence="2" id="KW-0732">Signal</keyword>
<evidence type="ECO:0000313" key="3">
    <source>
        <dbReference type="EMBL" id="KAL1381156.1"/>
    </source>
</evidence>
<dbReference type="AlphaFoldDB" id="A0ABD1CXH4"/>
<name>A0ABD1CXH4_CULPP</name>
<evidence type="ECO:0000313" key="4">
    <source>
        <dbReference type="Proteomes" id="UP001562425"/>
    </source>
</evidence>
<organism evidence="3 4">
    <name type="scientific">Culex pipiens pipiens</name>
    <name type="common">Northern house mosquito</name>
    <dbReference type="NCBI Taxonomy" id="38569"/>
    <lineage>
        <taxon>Eukaryota</taxon>
        <taxon>Metazoa</taxon>
        <taxon>Ecdysozoa</taxon>
        <taxon>Arthropoda</taxon>
        <taxon>Hexapoda</taxon>
        <taxon>Insecta</taxon>
        <taxon>Pterygota</taxon>
        <taxon>Neoptera</taxon>
        <taxon>Endopterygota</taxon>
        <taxon>Diptera</taxon>
        <taxon>Nematocera</taxon>
        <taxon>Culicoidea</taxon>
        <taxon>Culicidae</taxon>
        <taxon>Culicinae</taxon>
        <taxon>Culicini</taxon>
        <taxon>Culex</taxon>
        <taxon>Culex</taxon>
    </lineage>
</organism>
<reference evidence="3 4" key="1">
    <citation type="submission" date="2024-05" db="EMBL/GenBank/DDBJ databases">
        <title>Culex pipiens pipiens assembly and annotation.</title>
        <authorList>
            <person name="Alout H."/>
            <person name="Durand T."/>
        </authorList>
    </citation>
    <scope>NUCLEOTIDE SEQUENCE [LARGE SCALE GENOMIC DNA]</scope>
    <source>
        <strain evidence="3">HA-2024</strain>
        <tissue evidence="3">Whole body</tissue>
    </source>
</reference>
<feature type="chain" id="PRO_5044872001" evidence="2">
    <location>
        <begin position="25"/>
        <end position="353"/>
    </location>
</feature>
<keyword evidence="4" id="KW-1185">Reference proteome</keyword>
<accession>A0ABD1CXH4</accession>
<evidence type="ECO:0000256" key="2">
    <source>
        <dbReference type="SAM" id="SignalP"/>
    </source>
</evidence>
<keyword evidence="1" id="KW-0472">Membrane</keyword>
<keyword evidence="1" id="KW-0812">Transmembrane</keyword>
<protein>
    <submittedName>
        <fullName evidence="3">Uncharacterized protein</fullName>
    </submittedName>
</protein>
<dbReference type="Proteomes" id="UP001562425">
    <property type="component" value="Unassembled WGS sequence"/>
</dbReference>
<sequence length="353" mass="38148">MSFKTQVITFAIIVAASLVESALGLYCSACFSGQSYADCARTSSHVACTPSLVVQTHTNLLQYNPTLKAPGPMPNNFYCFQLNFTYPLNGARHFQMGCTNNTHFCDSWSTRRNCTVLGVTLGPHGGKVVTINPAGPAPIGVTQVNPIGGGPAVVTAPTFTTTTTGSVRKGSRRNGASHVAVGGALIAVALSLHLLTRRSLLYRDPCSASLNEDDNHTIKLVGNAQRKAITLAKTCENTNELRECRAPKDWSILALQNSRTGKSHYLVICKCPPHFRLEGPLAHDQPTYAGLPGINVYGMLCVPQESYAPKPAKTPAQHPQQHIYNKWKVRPSTVSSYRSFQNVTTETAAADYE</sequence>
<gene>
    <name evidence="3" type="ORF">pipiens_013671</name>
</gene>
<feature type="transmembrane region" description="Helical" evidence="1">
    <location>
        <begin position="175"/>
        <end position="195"/>
    </location>
</feature>
<comment type="caution">
    <text evidence="3">The sequence shown here is derived from an EMBL/GenBank/DDBJ whole genome shotgun (WGS) entry which is preliminary data.</text>
</comment>
<proteinExistence type="predicted"/>
<keyword evidence="1" id="KW-1133">Transmembrane helix</keyword>
<evidence type="ECO:0000256" key="1">
    <source>
        <dbReference type="SAM" id="Phobius"/>
    </source>
</evidence>
<dbReference type="EMBL" id="JBEHCU010008781">
    <property type="protein sequence ID" value="KAL1381156.1"/>
    <property type="molecule type" value="Genomic_DNA"/>
</dbReference>